<gene>
    <name evidence="1" type="ORF">F8M41_009349</name>
</gene>
<proteinExistence type="predicted"/>
<sequence>MSVKRKIPPSVLSVTSAPHAPLTELWNKKGPVTEILDVYFTPEEPLKDANEVVDSETLVDNREEDDKQLNDGFDKVLEKEDLERACEVWAKKVREFRGPVAWNKEEKKGPTRKGLAESKEASDIGCYQDGIGVKRNETFEGYLEPVNNDDSDANSIPVDYVVKMESVLKKPTKI</sequence>
<evidence type="ECO:0000313" key="2">
    <source>
        <dbReference type="Proteomes" id="UP000439903"/>
    </source>
</evidence>
<comment type="caution">
    <text evidence="1">The sequence shown here is derived from an EMBL/GenBank/DDBJ whole genome shotgun (WGS) entry which is preliminary data.</text>
</comment>
<dbReference type="EMBL" id="WTPW01000201">
    <property type="protein sequence ID" value="KAF0536087.1"/>
    <property type="molecule type" value="Genomic_DNA"/>
</dbReference>
<protein>
    <submittedName>
        <fullName evidence="1">Uncharacterized protein</fullName>
    </submittedName>
</protein>
<organism evidence="1 2">
    <name type="scientific">Gigaspora margarita</name>
    <dbReference type="NCBI Taxonomy" id="4874"/>
    <lineage>
        <taxon>Eukaryota</taxon>
        <taxon>Fungi</taxon>
        <taxon>Fungi incertae sedis</taxon>
        <taxon>Mucoromycota</taxon>
        <taxon>Glomeromycotina</taxon>
        <taxon>Glomeromycetes</taxon>
        <taxon>Diversisporales</taxon>
        <taxon>Gigasporaceae</taxon>
        <taxon>Gigaspora</taxon>
    </lineage>
</organism>
<keyword evidence="2" id="KW-1185">Reference proteome</keyword>
<evidence type="ECO:0000313" key="1">
    <source>
        <dbReference type="EMBL" id="KAF0536087.1"/>
    </source>
</evidence>
<reference evidence="1 2" key="1">
    <citation type="journal article" date="2019" name="Environ. Microbiol.">
        <title>At the nexus of three kingdoms: the genome of the mycorrhizal fungus Gigaspora margarita provides insights into plant, endobacterial and fungal interactions.</title>
        <authorList>
            <person name="Venice F."/>
            <person name="Ghignone S."/>
            <person name="Salvioli di Fossalunga A."/>
            <person name="Amselem J."/>
            <person name="Novero M."/>
            <person name="Xianan X."/>
            <person name="Sedzielewska Toro K."/>
            <person name="Morin E."/>
            <person name="Lipzen A."/>
            <person name="Grigoriev I.V."/>
            <person name="Henrissat B."/>
            <person name="Martin F.M."/>
            <person name="Bonfante P."/>
        </authorList>
    </citation>
    <scope>NUCLEOTIDE SEQUENCE [LARGE SCALE GENOMIC DNA]</scope>
    <source>
        <strain evidence="1 2">BEG34</strain>
    </source>
</reference>
<dbReference type="Proteomes" id="UP000439903">
    <property type="component" value="Unassembled WGS sequence"/>
</dbReference>
<name>A0A8H4EQS4_GIGMA</name>
<dbReference type="AlphaFoldDB" id="A0A8H4EQS4"/>
<accession>A0A8H4EQS4</accession>